<feature type="region of interest" description="Disordered" evidence="2">
    <location>
        <begin position="339"/>
        <end position="378"/>
    </location>
</feature>
<dbReference type="PANTHER" id="PTHR47027:SF20">
    <property type="entry name" value="REVERSE TRANSCRIPTASE-LIKE PROTEIN WITH RNA-DIRECTED DNA POLYMERASE DOMAIN"/>
    <property type="match status" value="1"/>
</dbReference>
<gene>
    <name evidence="5" type="primary">LOC112466364</name>
</gene>
<dbReference type="OrthoDB" id="7555366at2759"/>
<evidence type="ECO:0000313" key="5">
    <source>
        <dbReference type="RefSeq" id="XP_024890196.1"/>
    </source>
</evidence>
<organism evidence="4 5">
    <name type="scientific">Temnothorax curvispinosus</name>
    <dbReference type="NCBI Taxonomy" id="300111"/>
    <lineage>
        <taxon>Eukaryota</taxon>
        <taxon>Metazoa</taxon>
        <taxon>Ecdysozoa</taxon>
        <taxon>Arthropoda</taxon>
        <taxon>Hexapoda</taxon>
        <taxon>Insecta</taxon>
        <taxon>Pterygota</taxon>
        <taxon>Neoptera</taxon>
        <taxon>Endopterygota</taxon>
        <taxon>Hymenoptera</taxon>
        <taxon>Apocrita</taxon>
        <taxon>Aculeata</taxon>
        <taxon>Formicoidea</taxon>
        <taxon>Formicidae</taxon>
        <taxon>Myrmicinae</taxon>
        <taxon>Temnothorax</taxon>
    </lineage>
</organism>
<feature type="compositionally biased region" description="Basic and acidic residues" evidence="2">
    <location>
        <begin position="339"/>
        <end position="350"/>
    </location>
</feature>
<dbReference type="InterPro" id="IPR036691">
    <property type="entry name" value="Endo/exonu/phosph_ase_sf"/>
</dbReference>
<sequence>MSDEKESGTEMKEVIDKGIDKVKEKYRGRRGSTGSMGTREENSRTLDEIWKRKRDDLDKSGGGEEKEIVFKRSNMTTRSPKKKAETKVGEKEIREIINKNGEEGRGNMEAEELLRKILRKMEKQEGLKEELRRSEAIWRKQREALEEKVKKLEEKVEERIKRVEEKIRERKGKEKGEIGNGNKMRERMKELERRLERKEKEERRRNIVIRGLEVKEGGRRQEAEKLEGIGAKVKAIEVKRIRGNVKKGREMVLLKLENEQKWEVMEKKRSLVGRKERIMEDLTWEERRTNWILRELARREEREGKRAWIKAGRIRLENVWWSWDMEEEVLKDERGMIRKESGGEKEEGGKVEGGGLRMVTGEEEGRGEELKSGNMEGKGEEEGKSKFWRVVFWSVAGLKNKDKDFWEALKKKDVLVMVETWIGEKGWERIRGRLPRGYKWGVQMAKRKNKKERAIGGIIMGIRKGFKEKGTEIETDREGLIAGKVRIGGERWSIIRVYAKKEEIEESLQELGHIMERKEKRRFTIIGRDFNARTGREGGSIEEEEGGGWSAGERRSKDKKIDKERRLLVYTAILAEKLREEIEGKRIVPQNQTGFRRGMGTIDNIFVLNYLVNRRLEKKGGKLIACFVDLKASLDLVDRGVLIKSIREREIREGLVRKTEEILRETRSRVRVGDELGEKFWTGRGVRQGCPLSSLLFNVLLADMEQEVGRAK</sequence>
<feature type="compositionally biased region" description="Basic and acidic residues" evidence="2">
    <location>
        <begin position="38"/>
        <end position="70"/>
    </location>
</feature>
<dbReference type="AlphaFoldDB" id="A0A6J1RBA8"/>
<keyword evidence="1" id="KW-0175">Coiled coil</keyword>
<reference evidence="5" key="1">
    <citation type="submission" date="2025-08" db="UniProtKB">
        <authorList>
            <consortium name="RefSeq"/>
        </authorList>
    </citation>
    <scope>IDENTIFICATION</scope>
    <source>
        <tissue evidence="5">Whole body</tissue>
    </source>
</reference>
<feature type="compositionally biased region" description="Basic and acidic residues" evidence="2">
    <location>
        <begin position="363"/>
        <end position="378"/>
    </location>
</feature>
<dbReference type="Proteomes" id="UP000504618">
    <property type="component" value="Unplaced"/>
</dbReference>
<feature type="coiled-coil region" evidence="1">
    <location>
        <begin position="107"/>
        <end position="208"/>
    </location>
</feature>
<dbReference type="SUPFAM" id="SSF56219">
    <property type="entry name" value="DNase I-like"/>
    <property type="match status" value="1"/>
</dbReference>
<evidence type="ECO:0000256" key="2">
    <source>
        <dbReference type="SAM" id="MobiDB-lite"/>
    </source>
</evidence>
<dbReference type="RefSeq" id="XP_024890196.1">
    <property type="nucleotide sequence ID" value="XM_025034428.1"/>
</dbReference>
<keyword evidence="4" id="KW-1185">Reference proteome</keyword>
<feature type="region of interest" description="Disordered" evidence="2">
    <location>
        <begin position="1"/>
        <end position="89"/>
    </location>
</feature>
<feature type="compositionally biased region" description="Basic and acidic residues" evidence="2">
    <location>
        <begin position="1"/>
        <end position="25"/>
    </location>
</feature>
<accession>A0A6J1RBA8</accession>
<name>A0A6J1RBA8_9HYME</name>
<evidence type="ECO:0000256" key="1">
    <source>
        <dbReference type="SAM" id="Coils"/>
    </source>
</evidence>
<dbReference type="PANTHER" id="PTHR47027">
    <property type="entry name" value="REVERSE TRANSCRIPTASE DOMAIN-CONTAINING PROTEIN"/>
    <property type="match status" value="1"/>
</dbReference>
<proteinExistence type="predicted"/>
<feature type="domain" description="Reverse transcriptase" evidence="3">
    <location>
        <begin position="570"/>
        <end position="708"/>
    </location>
</feature>
<evidence type="ECO:0000259" key="3">
    <source>
        <dbReference type="Pfam" id="PF00078"/>
    </source>
</evidence>
<dbReference type="GeneID" id="112466364"/>
<dbReference type="Gene3D" id="3.60.10.10">
    <property type="entry name" value="Endonuclease/exonuclease/phosphatase"/>
    <property type="match status" value="1"/>
</dbReference>
<dbReference type="Pfam" id="PF00078">
    <property type="entry name" value="RVT_1"/>
    <property type="match status" value="1"/>
</dbReference>
<evidence type="ECO:0000313" key="4">
    <source>
        <dbReference type="Proteomes" id="UP000504618"/>
    </source>
</evidence>
<protein>
    <submittedName>
        <fullName evidence="5">Golgin subfamily A member 6-like protein 22</fullName>
    </submittedName>
</protein>
<feature type="region of interest" description="Disordered" evidence="2">
    <location>
        <begin position="534"/>
        <end position="555"/>
    </location>
</feature>
<dbReference type="InterPro" id="IPR000477">
    <property type="entry name" value="RT_dom"/>
</dbReference>